<dbReference type="AlphaFoldDB" id="A0AAD6SMF3"/>
<sequence>MSITPPAPANASHYISTCDAGFSLLPDCVHVHTSSLGKKHRSHALQGAQDWKRFDRSRCSSLHSEQGCEILRGKTELLLCYFSSSSHVKLSGFYPLLKIARMPWHGNRTTDTHSKIVLGFLLCALPSDACLEYWVVKRNQLLIAARDCSARPTELTYNL</sequence>
<gene>
    <name evidence="1" type="ORF">C8F04DRAFT_47313</name>
</gene>
<protein>
    <submittedName>
        <fullName evidence="1">Uncharacterized protein</fullName>
    </submittedName>
</protein>
<evidence type="ECO:0000313" key="1">
    <source>
        <dbReference type="EMBL" id="KAJ7028975.1"/>
    </source>
</evidence>
<comment type="caution">
    <text evidence="1">The sequence shown here is derived from an EMBL/GenBank/DDBJ whole genome shotgun (WGS) entry which is preliminary data.</text>
</comment>
<name>A0AAD6SMF3_9AGAR</name>
<dbReference type="Proteomes" id="UP001218188">
    <property type="component" value="Unassembled WGS sequence"/>
</dbReference>
<proteinExistence type="predicted"/>
<evidence type="ECO:0000313" key="2">
    <source>
        <dbReference type="Proteomes" id="UP001218188"/>
    </source>
</evidence>
<dbReference type="EMBL" id="JARJCM010000106">
    <property type="protein sequence ID" value="KAJ7028975.1"/>
    <property type="molecule type" value="Genomic_DNA"/>
</dbReference>
<keyword evidence="2" id="KW-1185">Reference proteome</keyword>
<reference evidence="1" key="1">
    <citation type="submission" date="2023-03" db="EMBL/GenBank/DDBJ databases">
        <title>Massive genome expansion in bonnet fungi (Mycena s.s.) driven by repeated elements and novel gene families across ecological guilds.</title>
        <authorList>
            <consortium name="Lawrence Berkeley National Laboratory"/>
            <person name="Harder C.B."/>
            <person name="Miyauchi S."/>
            <person name="Viragh M."/>
            <person name="Kuo A."/>
            <person name="Thoen E."/>
            <person name="Andreopoulos B."/>
            <person name="Lu D."/>
            <person name="Skrede I."/>
            <person name="Drula E."/>
            <person name="Henrissat B."/>
            <person name="Morin E."/>
            <person name="Kohler A."/>
            <person name="Barry K."/>
            <person name="LaButti K."/>
            <person name="Morin E."/>
            <person name="Salamov A."/>
            <person name="Lipzen A."/>
            <person name="Mereny Z."/>
            <person name="Hegedus B."/>
            <person name="Baldrian P."/>
            <person name="Stursova M."/>
            <person name="Weitz H."/>
            <person name="Taylor A."/>
            <person name="Grigoriev I.V."/>
            <person name="Nagy L.G."/>
            <person name="Martin F."/>
            <person name="Kauserud H."/>
        </authorList>
    </citation>
    <scope>NUCLEOTIDE SEQUENCE</scope>
    <source>
        <strain evidence="1">CBHHK200</strain>
    </source>
</reference>
<accession>A0AAD6SMF3</accession>
<organism evidence="1 2">
    <name type="scientific">Mycena alexandri</name>
    <dbReference type="NCBI Taxonomy" id="1745969"/>
    <lineage>
        <taxon>Eukaryota</taxon>
        <taxon>Fungi</taxon>
        <taxon>Dikarya</taxon>
        <taxon>Basidiomycota</taxon>
        <taxon>Agaricomycotina</taxon>
        <taxon>Agaricomycetes</taxon>
        <taxon>Agaricomycetidae</taxon>
        <taxon>Agaricales</taxon>
        <taxon>Marasmiineae</taxon>
        <taxon>Mycenaceae</taxon>
        <taxon>Mycena</taxon>
    </lineage>
</organism>